<dbReference type="RefSeq" id="WP_328278914.1">
    <property type="nucleotide sequence ID" value="NZ_JARTLD010000036.1"/>
</dbReference>
<name>A0ABU6PUL1_9BACL</name>
<evidence type="ECO:0000313" key="1">
    <source>
        <dbReference type="EMBL" id="MED5018563.1"/>
    </source>
</evidence>
<organism evidence="1 2">
    <name type="scientific">Paenibacillus chibensis</name>
    <dbReference type="NCBI Taxonomy" id="59846"/>
    <lineage>
        <taxon>Bacteria</taxon>
        <taxon>Bacillati</taxon>
        <taxon>Bacillota</taxon>
        <taxon>Bacilli</taxon>
        <taxon>Bacillales</taxon>
        <taxon>Paenibacillaceae</taxon>
        <taxon>Paenibacillus</taxon>
    </lineage>
</organism>
<protein>
    <submittedName>
        <fullName evidence="1">Uncharacterized protein</fullName>
    </submittedName>
</protein>
<reference evidence="1 2" key="1">
    <citation type="submission" date="2023-03" db="EMBL/GenBank/DDBJ databases">
        <title>Bacillus Genome Sequencing.</title>
        <authorList>
            <person name="Dunlap C."/>
        </authorList>
    </citation>
    <scope>NUCLEOTIDE SEQUENCE [LARGE SCALE GENOMIC DNA]</scope>
    <source>
        <strain evidence="1 2">NRS-52</strain>
    </source>
</reference>
<sequence length="132" mass="13918">MPVKKKRHKRKSAAKWVGQPVLVVLKDGSHYVGTVSSMDRSGVTLTALPQDGRFPESMLNDQAQVSGLLSSLLFGGFARAGRPGAARAAVGAGNARSGGGRGMFGFIGQMVPHIKIGMNVMRSIMPLMGLLK</sequence>
<gene>
    <name evidence="1" type="ORF">P9847_14745</name>
</gene>
<accession>A0ABU6PUL1</accession>
<proteinExistence type="predicted"/>
<keyword evidence="2" id="KW-1185">Reference proteome</keyword>
<comment type="caution">
    <text evidence="1">The sequence shown here is derived from an EMBL/GenBank/DDBJ whole genome shotgun (WGS) entry which is preliminary data.</text>
</comment>
<dbReference type="EMBL" id="JARTLD010000036">
    <property type="protein sequence ID" value="MED5018563.1"/>
    <property type="molecule type" value="Genomic_DNA"/>
</dbReference>
<evidence type="ECO:0000313" key="2">
    <source>
        <dbReference type="Proteomes" id="UP001343257"/>
    </source>
</evidence>
<dbReference type="Proteomes" id="UP001343257">
    <property type="component" value="Unassembled WGS sequence"/>
</dbReference>